<name>A0A9W5Y909_9FIRM</name>
<evidence type="ECO:0000313" key="3">
    <source>
        <dbReference type="Proteomes" id="UP001144256"/>
    </source>
</evidence>
<evidence type="ECO:0000256" key="1">
    <source>
        <dbReference type="SAM" id="Phobius"/>
    </source>
</evidence>
<keyword evidence="1" id="KW-1133">Transmembrane helix</keyword>
<organism evidence="2 3">
    <name type="scientific">Vallitalea longa</name>
    <dbReference type="NCBI Taxonomy" id="2936439"/>
    <lineage>
        <taxon>Bacteria</taxon>
        <taxon>Bacillati</taxon>
        <taxon>Bacillota</taxon>
        <taxon>Clostridia</taxon>
        <taxon>Lachnospirales</taxon>
        <taxon>Vallitaleaceae</taxon>
        <taxon>Vallitalea</taxon>
    </lineage>
</organism>
<evidence type="ECO:0000313" key="2">
    <source>
        <dbReference type="EMBL" id="GKX29467.1"/>
    </source>
</evidence>
<proteinExistence type="predicted"/>
<sequence length="173" mass="19530">MNKRFKYASMLVIVVIIGFCAMYINGDIGINKSNIEKDARISQKVPDDWQVAKDTTDTMSAMIFYSESLSNHIFSLYVNRTGFSFGYFFRGGGSLVGVMEGIQEIYIKGYNERAFISMNKQQVSKIEIDNGNSIETIKIENKKPFVIILPVNIGSVTIYDINNNVVESQPQQL</sequence>
<reference evidence="2" key="1">
    <citation type="submission" date="2022-06" db="EMBL/GenBank/DDBJ databases">
        <title>Vallitalea longa sp. nov., an anaerobic bacterium isolated from marine sediment.</title>
        <authorList>
            <person name="Hirano S."/>
            <person name="Terahara T."/>
            <person name="Mori K."/>
            <person name="Hamada M."/>
            <person name="Matsumoto R."/>
            <person name="Kobayashi T."/>
        </authorList>
    </citation>
    <scope>NUCLEOTIDE SEQUENCE</scope>
    <source>
        <strain evidence="2">SH18-1</strain>
    </source>
</reference>
<dbReference type="RefSeq" id="WP_281814961.1">
    <property type="nucleotide sequence ID" value="NZ_BRLB01000004.1"/>
</dbReference>
<comment type="caution">
    <text evidence="2">The sequence shown here is derived from an EMBL/GenBank/DDBJ whole genome shotgun (WGS) entry which is preliminary data.</text>
</comment>
<dbReference type="AlphaFoldDB" id="A0A9W5Y909"/>
<protein>
    <submittedName>
        <fullName evidence="2">Uncharacterized protein</fullName>
    </submittedName>
</protein>
<accession>A0A9W5Y909</accession>
<keyword evidence="1" id="KW-0472">Membrane</keyword>
<dbReference type="Proteomes" id="UP001144256">
    <property type="component" value="Unassembled WGS sequence"/>
</dbReference>
<keyword evidence="3" id="KW-1185">Reference proteome</keyword>
<dbReference type="EMBL" id="BRLB01000004">
    <property type="protein sequence ID" value="GKX29467.1"/>
    <property type="molecule type" value="Genomic_DNA"/>
</dbReference>
<feature type="transmembrane region" description="Helical" evidence="1">
    <location>
        <begin position="7"/>
        <end position="24"/>
    </location>
</feature>
<keyword evidence="1" id="KW-0812">Transmembrane</keyword>
<gene>
    <name evidence="2" type="ORF">SH1V18_19470</name>
</gene>